<feature type="compositionally biased region" description="Low complexity" evidence="1">
    <location>
        <begin position="148"/>
        <end position="167"/>
    </location>
</feature>
<evidence type="ECO:0000313" key="4">
    <source>
        <dbReference type="Proteomes" id="UP001283361"/>
    </source>
</evidence>
<reference evidence="3" key="1">
    <citation type="journal article" date="2023" name="G3 (Bethesda)">
        <title>A reference genome for the long-term kleptoplast-retaining sea slug Elysia crispata morphotype clarki.</title>
        <authorList>
            <person name="Eastman K.E."/>
            <person name="Pendleton A.L."/>
            <person name="Shaikh M.A."/>
            <person name="Suttiyut T."/>
            <person name="Ogas R."/>
            <person name="Tomko P."/>
            <person name="Gavelis G."/>
            <person name="Widhalm J.R."/>
            <person name="Wisecaver J.H."/>
        </authorList>
    </citation>
    <scope>NUCLEOTIDE SEQUENCE</scope>
    <source>
        <strain evidence="3">ECLA1</strain>
    </source>
</reference>
<dbReference type="EMBL" id="JAWDGP010000708">
    <property type="protein sequence ID" value="KAK3798183.1"/>
    <property type="molecule type" value="Genomic_DNA"/>
</dbReference>
<feature type="compositionally biased region" description="Low complexity" evidence="1">
    <location>
        <begin position="232"/>
        <end position="251"/>
    </location>
</feature>
<protein>
    <submittedName>
        <fullName evidence="3">Uncharacterized protein</fullName>
    </submittedName>
</protein>
<feature type="signal peptide" evidence="2">
    <location>
        <begin position="1"/>
        <end position="19"/>
    </location>
</feature>
<evidence type="ECO:0000313" key="3">
    <source>
        <dbReference type="EMBL" id="KAK3798183.1"/>
    </source>
</evidence>
<name>A0AAE1B245_9GAST</name>
<keyword evidence="2" id="KW-0732">Signal</keyword>
<comment type="caution">
    <text evidence="3">The sequence shown here is derived from an EMBL/GenBank/DDBJ whole genome shotgun (WGS) entry which is preliminary data.</text>
</comment>
<dbReference type="AlphaFoldDB" id="A0AAE1B245"/>
<proteinExistence type="predicted"/>
<sequence>MVLGTGIDLLLYSVLVALSGRRGIQRELGHEPAVLPAENQLVCRGFFFLGCDLDHNFSPIPAVGFCCYSGHQVTSKGTLGAEPTPFTLELSSDSAAPLLDAFSASGPLASLFTSCLGGAASDTQAVATVIPPPQYPRTATSATLAALAAPQHQYQQQHQHQQQPQPQNTQPRRFLYPDQCLPLTDQQQQQLPEQHSTNPSAAPLLLQPTSVTSVSLTIPAGAAAFTQSGYLPSGTSAASPSSPTASSSRHGSTASATLSLVSQALLEICEGWYRTLTFRASQVFRHTNMHLYKEVGGAKNIYRYLTVPFKSAKGH</sequence>
<feature type="chain" id="PRO_5042153587" evidence="2">
    <location>
        <begin position="20"/>
        <end position="315"/>
    </location>
</feature>
<evidence type="ECO:0000256" key="2">
    <source>
        <dbReference type="SAM" id="SignalP"/>
    </source>
</evidence>
<keyword evidence="4" id="KW-1185">Reference proteome</keyword>
<dbReference type="Proteomes" id="UP001283361">
    <property type="component" value="Unassembled WGS sequence"/>
</dbReference>
<gene>
    <name evidence="3" type="ORF">RRG08_009505</name>
</gene>
<evidence type="ECO:0000256" key="1">
    <source>
        <dbReference type="SAM" id="MobiDB-lite"/>
    </source>
</evidence>
<feature type="region of interest" description="Disordered" evidence="1">
    <location>
        <begin position="229"/>
        <end position="251"/>
    </location>
</feature>
<feature type="region of interest" description="Disordered" evidence="1">
    <location>
        <begin position="148"/>
        <end position="173"/>
    </location>
</feature>
<accession>A0AAE1B245</accession>
<organism evidence="3 4">
    <name type="scientific">Elysia crispata</name>
    <name type="common">lettuce slug</name>
    <dbReference type="NCBI Taxonomy" id="231223"/>
    <lineage>
        <taxon>Eukaryota</taxon>
        <taxon>Metazoa</taxon>
        <taxon>Spiralia</taxon>
        <taxon>Lophotrochozoa</taxon>
        <taxon>Mollusca</taxon>
        <taxon>Gastropoda</taxon>
        <taxon>Heterobranchia</taxon>
        <taxon>Euthyneura</taxon>
        <taxon>Panpulmonata</taxon>
        <taxon>Sacoglossa</taxon>
        <taxon>Placobranchoidea</taxon>
        <taxon>Plakobranchidae</taxon>
        <taxon>Elysia</taxon>
    </lineage>
</organism>